<evidence type="ECO:0000256" key="1">
    <source>
        <dbReference type="SAM" id="MobiDB-lite"/>
    </source>
</evidence>
<proteinExistence type="predicted"/>
<organism evidence="3">
    <name type="scientific">Turicibacter sanguinis</name>
    <dbReference type="NCBI Taxonomy" id="154288"/>
    <lineage>
        <taxon>Bacteria</taxon>
        <taxon>Bacillati</taxon>
        <taxon>Bacillota</taxon>
        <taxon>Erysipelotrichia</taxon>
        <taxon>Erysipelotrichales</taxon>
        <taxon>Turicibacteraceae</taxon>
        <taxon>Turicibacter</taxon>
    </lineage>
</organism>
<dbReference type="RefSeq" id="WP_129821778.1">
    <property type="nucleotide sequence ID" value="NZ_RCYV01000029.1"/>
</dbReference>
<reference evidence="3" key="1">
    <citation type="journal article" date="2019" name="Nat. Med.">
        <title>A library of human gut bacterial isolates paired with longitudinal multiomics data enables mechanistic microbiome research.</title>
        <authorList>
            <person name="Poyet M."/>
            <person name="Groussin M."/>
            <person name="Gibbons S.M."/>
            <person name="Avila-Pacheco J."/>
            <person name="Jiang X."/>
            <person name="Kearney S.M."/>
            <person name="Perrotta A.R."/>
            <person name="Berdy B."/>
            <person name="Zhao S."/>
            <person name="Lieberman T.D."/>
            <person name="Swanson P.K."/>
            <person name="Smith M."/>
            <person name="Roesemann S."/>
            <person name="Alexander J.E."/>
            <person name="Rich S.A."/>
            <person name="Livny J."/>
            <person name="Vlamakis H."/>
            <person name="Clish C."/>
            <person name="Bullock K."/>
            <person name="Deik A."/>
            <person name="Scott J."/>
            <person name="Pierce K.A."/>
            <person name="Xavier R.J."/>
            <person name="Alm E.J."/>
        </authorList>
    </citation>
    <scope>NUCLEOTIDE SEQUENCE</scope>
    <source>
        <strain evidence="3">BIOML-A179</strain>
    </source>
</reference>
<dbReference type="EMBL" id="WMQV01000051">
    <property type="protein sequence ID" value="MTL95502.1"/>
    <property type="molecule type" value="Genomic_DNA"/>
</dbReference>
<accession>A0A6I3NH41</accession>
<comment type="caution">
    <text evidence="3">The sequence shown here is derived from an EMBL/GenBank/DDBJ whole genome shotgun (WGS) entry which is preliminary data.</text>
</comment>
<evidence type="ECO:0000259" key="2">
    <source>
        <dbReference type="Pfam" id="PF19092"/>
    </source>
</evidence>
<feature type="compositionally biased region" description="Low complexity" evidence="1">
    <location>
        <begin position="41"/>
        <end position="50"/>
    </location>
</feature>
<feature type="domain" description="DUF5780" evidence="2">
    <location>
        <begin position="87"/>
        <end position="174"/>
    </location>
</feature>
<name>A0A6I3NH41_9FIRM</name>
<dbReference type="InterPro" id="IPR043939">
    <property type="entry name" value="DUF5780"/>
</dbReference>
<evidence type="ECO:0000313" key="3">
    <source>
        <dbReference type="EMBL" id="MTL95502.1"/>
    </source>
</evidence>
<feature type="region of interest" description="Disordered" evidence="1">
    <location>
        <begin position="186"/>
        <end position="209"/>
    </location>
</feature>
<dbReference type="Pfam" id="PF19092">
    <property type="entry name" value="DUF5780"/>
    <property type="match status" value="2"/>
</dbReference>
<protein>
    <recommendedName>
        <fullName evidence="2">DUF5780 domain-containing protein</fullName>
    </recommendedName>
</protein>
<dbReference type="PROSITE" id="PS51257">
    <property type="entry name" value="PROKAR_LIPOPROTEIN"/>
    <property type="match status" value="1"/>
</dbReference>
<sequence>MNLLNLKLGKILGINLMICTLLLSGCSSDNKSNEETNTLANQSNENNQVSESEKQNEEEIIEEVKEPSPLEITDIFDEADSIGQDTLNVVVKNNGTEAVKYFEAYAVFWDNNGYPLKANFGYDQIVKINSENPNLPVGESATWSWQPYVDGNDFGKAEVFISKVELYDGTIWEDANAQAKAEKRFTELNKDGESNSSQTTTAELKDQKLESSPLEITDIFDEADSIGQDTLNVVVKNNGTEAVKYFEAYAVFWDNNGYPLKANFGYDQIIKINSENPNLKPGESATWSWQPYVDGNDFGKAEVFISKVELYDGTIYENNGAQSQANKRFDELNK</sequence>
<feature type="domain" description="DUF5780" evidence="2">
    <location>
        <begin position="231"/>
        <end position="319"/>
    </location>
</feature>
<feature type="region of interest" description="Disordered" evidence="1">
    <location>
        <begin position="32"/>
        <end position="58"/>
    </location>
</feature>
<dbReference type="AlphaFoldDB" id="A0A6I3NH41"/>
<gene>
    <name evidence="3" type="ORF">GMA64_13280</name>
</gene>